<reference evidence="5" key="1">
    <citation type="submission" date="2020-10" db="EMBL/GenBank/DDBJ databases">
        <authorList>
            <person name="Kikuchi T."/>
        </authorList>
    </citation>
    <scope>NUCLEOTIDE SEQUENCE</scope>
    <source>
        <strain evidence="5">NKZ352</strain>
    </source>
</reference>
<dbReference type="PANTHER" id="PTHR11054:SF0">
    <property type="entry name" value="6-PHOSPHOGLUCONOLACTONASE"/>
    <property type="match status" value="1"/>
</dbReference>
<comment type="caution">
    <text evidence="5">The sequence shown here is derived from an EMBL/GenBank/DDBJ whole genome shotgun (WGS) entry which is preliminary data.</text>
</comment>
<evidence type="ECO:0000313" key="6">
    <source>
        <dbReference type="Proteomes" id="UP000835052"/>
    </source>
</evidence>
<dbReference type="Proteomes" id="UP000835052">
    <property type="component" value="Unassembled WGS sequence"/>
</dbReference>
<dbReference type="CDD" id="cd01400">
    <property type="entry name" value="6PGL"/>
    <property type="match status" value="1"/>
</dbReference>
<proteinExistence type="inferred from homology"/>
<feature type="compositionally biased region" description="Acidic residues" evidence="3">
    <location>
        <begin position="273"/>
        <end position="291"/>
    </location>
</feature>
<dbReference type="OrthoDB" id="432544at2759"/>
<evidence type="ECO:0000259" key="4">
    <source>
        <dbReference type="Pfam" id="PF01182"/>
    </source>
</evidence>
<name>A0A8S1HMU9_9PELO</name>
<dbReference type="GO" id="GO:0017057">
    <property type="term" value="F:6-phosphogluconolactonase activity"/>
    <property type="evidence" value="ECO:0007669"/>
    <property type="project" value="UniProtKB-UniRule"/>
</dbReference>
<dbReference type="PANTHER" id="PTHR11054">
    <property type="entry name" value="6-PHOSPHOGLUCONOLACTONASE"/>
    <property type="match status" value="1"/>
</dbReference>
<dbReference type="GO" id="GO:0006098">
    <property type="term" value="P:pentose-phosphate shunt"/>
    <property type="evidence" value="ECO:0007669"/>
    <property type="project" value="InterPro"/>
</dbReference>
<keyword evidence="6" id="KW-1185">Reference proteome</keyword>
<dbReference type="InterPro" id="IPR037171">
    <property type="entry name" value="NagB/RpiA_transferase-like"/>
</dbReference>
<comment type="pathway">
    <text evidence="2">Carbohydrate degradation; pentose phosphate pathway; D-ribulose 5-phosphate from D-glucose 6-phosphate (oxidative stage): step 2/3.</text>
</comment>
<dbReference type="InterPro" id="IPR039104">
    <property type="entry name" value="6PGL"/>
</dbReference>
<evidence type="ECO:0000256" key="3">
    <source>
        <dbReference type="SAM" id="MobiDB-lite"/>
    </source>
</evidence>
<accession>A0A8S1HMU9</accession>
<sequence>MVFHKPPSVIISKDQDELKENVQKFLTARIQHLLEYHGNINIGVSGGSMPKLLCEVWKEMGTIIPWKKMRIFMVDERIVPITHPDSNYGQYIAELPEELHKYVIPAPIQEQDSLHQAAHNYETTLRKEIAPEQMGSTARFDILLLGVGPDGHTCSIFPSTGTERRRLPKLTDFNWVSAVSDSPKPPPKRITLTMPVLNAAKNVAFIITGKEKAHVVKSMYTAATSNTLPLASQSIPAAQVRPMNNNLWYFIDDAAASELKSIPPVPEDAIPPADDEEEEEEEEGDDEEDEE</sequence>
<dbReference type="InterPro" id="IPR005900">
    <property type="entry name" value="6-phosphogluconolactonase_DevB"/>
</dbReference>
<dbReference type="AlphaFoldDB" id="A0A8S1HMU9"/>
<dbReference type="EMBL" id="CAJGYM010000045">
    <property type="protein sequence ID" value="CAD6194480.1"/>
    <property type="molecule type" value="Genomic_DNA"/>
</dbReference>
<dbReference type="InterPro" id="IPR006148">
    <property type="entry name" value="Glc/Gal-6P_isomerase"/>
</dbReference>
<comment type="catalytic activity">
    <reaction evidence="2">
        <text>6-phospho-D-glucono-1,5-lactone + H2O = 6-phospho-D-gluconate + H(+)</text>
        <dbReference type="Rhea" id="RHEA:12556"/>
        <dbReference type="ChEBI" id="CHEBI:15377"/>
        <dbReference type="ChEBI" id="CHEBI:15378"/>
        <dbReference type="ChEBI" id="CHEBI:57955"/>
        <dbReference type="ChEBI" id="CHEBI:58759"/>
        <dbReference type="EC" id="3.1.1.31"/>
    </reaction>
</comment>
<comment type="similarity">
    <text evidence="1 2">Belongs to the glucosamine/galactosamine-6-phosphate isomerase family. 6-phosphogluconolactonase subfamily.</text>
</comment>
<feature type="region of interest" description="Disordered" evidence="3">
    <location>
        <begin position="260"/>
        <end position="291"/>
    </location>
</feature>
<dbReference type="GO" id="GO:0005975">
    <property type="term" value="P:carbohydrate metabolic process"/>
    <property type="evidence" value="ECO:0007669"/>
    <property type="project" value="UniProtKB-UniRule"/>
</dbReference>
<evidence type="ECO:0000313" key="5">
    <source>
        <dbReference type="EMBL" id="CAD6194480.1"/>
    </source>
</evidence>
<comment type="function">
    <text evidence="2">Hydrolysis of 6-phosphogluconolactone to 6-phosphogluconate.</text>
</comment>
<dbReference type="SUPFAM" id="SSF100950">
    <property type="entry name" value="NagB/RpiA/CoA transferase-like"/>
    <property type="match status" value="1"/>
</dbReference>
<dbReference type="NCBIfam" id="TIGR01198">
    <property type="entry name" value="pgl"/>
    <property type="match status" value="1"/>
</dbReference>
<feature type="domain" description="Glucosamine/galactosamine-6-phosphate isomerase" evidence="4">
    <location>
        <begin position="14"/>
        <end position="245"/>
    </location>
</feature>
<dbReference type="Gene3D" id="3.40.50.1360">
    <property type="match status" value="1"/>
</dbReference>
<evidence type="ECO:0000256" key="2">
    <source>
        <dbReference type="RuleBase" id="RU365095"/>
    </source>
</evidence>
<keyword evidence="2" id="KW-0378">Hydrolase</keyword>
<dbReference type="EC" id="3.1.1.31" evidence="2"/>
<evidence type="ECO:0000256" key="1">
    <source>
        <dbReference type="ARBA" id="ARBA00010662"/>
    </source>
</evidence>
<protein>
    <recommendedName>
        <fullName evidence="2">6-phosphogluconolactonase</fullName>
        <shortName evidence="2">6PGL</shortName>
        <ecNumber evidence="2">3.1.1.31</ecNumber>
    </recommendedName>
</protein>
<dbReference type="Pfam" id="PF01182">
    <property type="entry name" value="Glucosamine_iso"/>
    <property type="match status" value="1"/>
</dbReference>
<gene>
    <name evidence="5" type="ORF">CAUJ_LOCUS10399</name>
</gene>
<organism evidence="5 6">
    <name type="scientific">Caenorhabditis auriculariae</name>
    <dbReference type="NCBI Taxonomy" id="2777116"/>
    <lineage>
        <taxon>Eukaryota</taxon>
        <taxon>Metazoa</taxon>
        <taxon>Ecdysozoa</taxon>
        <taxon>Nematoda</taxon>
        <taxon>Chromadorea</taxon>
        <taxon>Rhabditida</taxon>
        <taxon>Rhabditina</taxon>
        <taxon>Rhabditomorpha</taxon>
        <taxon>Rhabditoidea</taxon>
        <taxon>Rhabditidae</taxon>
        <taxon>Peloderinae</taxon>
        <taxon>Caenorhabditis</taxon>
    </lineage>
</organism>